<accession>A0A2Y8ZLW6</accession>
<dbReference type="PANTHER" id="PTHR48069">
    <property type="entry name" value="DIHYDROFOLATE REDUCTASE"/>
    <property type="match status" value="1"/>
</dbReference>
<comment type="similarity">
    <text evidence="3">Belongs to the dihydrofolate reductase family.</text>
</comment>
<dbReference type="GO" id="GO:0046452">
    <property type="term" value="P:dihydrofolate metabolic process"/>
    <property type="evidence" value="ECO:0007669"/>
    <property type="project" value="TreeGrafter"/>
</dbReference>
<dbReference type="GO" id="GO:0050661">
    <property type="term" value="F:NADP binding"/>
    <property type="evidence" value="ECO:0007669"/>
    <property type="project" value="InterPro"/>
</dbReference>
<keyword evidence="8" id="KW-0560">Oxidoreductase</keyword>
<dbReference type="UniPathway" id="UPA00077">
    <property type="reaction ID" value="UER00158"/>
</dbReference>
<dbReference type="InterPro" id="IPR000086">
    <property type="entry name" value="NUDIX_hydrolase_dom"/>
</dbReference>
<dbReference type="InterPro" id="IPR015797">
    <property type="entry name" value="NUDIX_hydrolase-like_dom_sf"/>
</dbReference>
<evidence type="ECO:0000259" key="10">
    <source>
        <dbReference type="PROSITE" id="PS51330"/>
    </source>
</evidence>
<gene>
    <name evidence="12" type="ORF">SAMN04489750_0733</name>
</gene>
<evidence type="ECO:0000256" key="2">
    <source>
        <dbReference type="ARBA" id="ARBA00005582"/>
    </source>
</evidence>
<dbReference type="PROSITE" id="PS51462">
    <property type="entry name" value="NUDIX"/>
    <property type="match status" value="1"/>
</dbReference>
<keyword evidence="6 9" id="KW-0378">Hydrolase</keyword>
<dbReference type="InterPro" id="IPR012259">
    <property type="entry name" value="DHFR"/>
</dbReference>
<dbReference type="InterPro" id="IPR020084">
    <property type="entry name" value="NUDIX_hydrolase_CS"/>
</dbReference>
<dbReference type="GO" id="GO:0046655">
    <property type="term" value="P:folic acid metabolic process"/>
    <property type="evidence" value="ECO:0007669"/>
    <property type="project" value="TreeGrafter"/>
</dbReference>
<dbReference type="EMBL" id="UESZ01000001">
    <property type="protein sequence ID" value="SSA33451.1"/>
    <property type="molecule type" value="Genomic_DNA"/>
</dbReference>
<dbReference type="PROSITE" id="PS51330">
    <property type="entry name" value="DHFR_2"/>
    <property type="match status" value="1"/>
</dbReference>
<dbReference type="SUPFAM" id="SSF55811">
    <property type="entry name" value="Nudix"/>
    <property type="match status" value="1"/>
</dbReference>
<dbReference type="Pfam" id="PF00186">
    <property type="entry name" value="DHFR_1"/>
    <property type="match status" value="1"/>
</dbReference>
<dbReference type="OrthoDB" id="9804442at2"/>
<dbReference type="PANTHER" id="PTHR48069:SF3">
    <property type="entry name" value="DIHYDROFOLATE REDUCTASE"/>
    <property type="match status" value="1"/>
</dbReference>
<dbReference type="AlphaFoldDB" id="A0A2Y8ZLW6"/>
<dbReference type="EC" id="1.5.1.3" evidence="4"/>
<proteinExistence type="inferred from homology"/>
<dbReference type="RefSeq" id="WP_109684152.1">
    <property type="nucleotide sequence ID" value="NZ_QGDN01000001.1"/>
</dbReference>
<keyword evidence="13" id="KW-1185">Reference proteome</keyword>
<comment type="pathway">
    <text evidence="1">Cofactor biosynthesis; tetrahydrofolate biosynthesis; 5,6,7,8-tetrahydrofolate from 7,8-dihydrofolate: step 1/1.</text>
</comment>
<dbReference type="InterPro" id="IPR024072">
    <property type="entry name" value="DHFR-like_dom_sf"/>
</dbReference>
<dbReference type="CDD" id="cd00209">
    <property type="entry name" value="DHFR"/>
    <property type="match status" value="1"/>
</dbReference>
<keyword evidence="7" id="KW-0521">NADP</keyword>
<dbReference type="PRINTS" id="PR00070">
    <property type="entry name" value="DHFR"/>
</dbReference>
<dbReference type="GO" id="GO:0005829">
    <property type="term" value="C:cytosol"/>
    <property type="evidence" value="ECO:0007669"/>
    <property type="project" value="TreeGrafter"/>
</dbReference>
<evidence type="ECO:0000313" key="13">
    <source>
        <dbReference type="Proteomes" id="UP000250028"/>
    </source>
</evidence>
<dbReference type="GO" id="GO:0006730">
    <property type="term" value="P:one-carbon metabolic process"/>
    <property type="evidence" value="ECO:0007669"/>
    <property type="project" value="UniProtKB-KW"/>
</dbReference>
<dbReference type="Proteomes" id="UP000250028">
    <property type="component" value="Unassembled WGS sequence"/>
</dbReference>
<dbReference type="GO" id="GO:0046654">
    <property type="term" value="P:tetrahydrofolate biosynthetic process"/>
    <property type="evidence" value="ECO:0007669"/>
    <property type="project" value="UniProtKB-UniPathway"/>
</dbReference>
<evidence type="ECO:0000256" key="6">
    <source>
        <dbReference type="ARBA" id="ARBA00022801"/>
    </source>
</evidence>
<organism evidence="12 13">
    <name type="scientific">Branchiibius hedensis</name>
    <dbReference type="NCBI Taxonomy" id="672460"/>
    <lineage>
        <taxon>Bacteria</taxon>
        <taxon>Bacillati</taxon>
        <taxon>Actinomycetota</taxon>
        <taxon>Actinomycetes</taxon>
        <taxon>Micrococcales</taxon>
        <taxon>Dermacoccaceae</taxon>
        <taxon>Branchiibius</taxon>
    </lineage>
</organism>
<dbReference type="PRINTS" id="PR00502">
    <property type="entry name" value="NUDIXFAMILY"/>
</dbReference>
<evidence type="ECO:0000256" key="3">
    <source>
        <dbReference type="ARBA" id="ARBA00009539"/>
    </source>
</evidence>
<reference evidence="13" key="1">
    <citation type="submission" date="2016-10" db="EMBL/GenBank/DDBJ databases">
        <authorList>
            <person name="Varghese N."/>
            <person name="Submissions S."/>
        </authorList>
    </citation>
    <scope>NUCLEOTIDE SEQUENCE [LARGE SCALE GENOMIC DNA]</scope>
    <source>
        <strain evidence="13">DSM 22951</strain>
    </source>
</reference>
<dbReference type="InterPro" id="IPR020476">
    <property type="entry name" value="Nudix_hydrolase"/>
</dbReference>
<dbReference type="Pfam" id="PF00293">
    <property type="entry name" value="NUDIX"/>
    <property type="match status" value="1"/>
</dbReference>
<dbReference type="GO" id="GO:0016787">
    <property type="term" value="F:hydrolase activity"/>
    <property type="evidence" value="ECO:0007669"/>
    <property type="project" value="UniProtKB-KW"/>
</dbReference>
<sequence>MTISLIAAVARNGIIGRAGGMPWKVPGEMAHFKKTTMGYPLVMGRTTFESVGVLPGRKIVVLTSDPKWSARGVTVAHGIDDVLLLSQEKDLFIAGGSKVYEQFLPYADRLVLTDIPFDAEGDTSFPGWPIAKDPVWQQLSEEEHPGFTVRIYERTRPRTQVIRSPWAASGAQKKVGASCAIMRDGRLLLTRREDNGLWCLPGGGVEAGETWAQAAAREAAEETGLQVRIDSVLAVYADPDAVIVYADGRRNQVFGVCFRASTQDEAGLSDEVTQVGWFTRSETLRLPIVVTHRPLVDAAFEPVDTPTVFT</sequence>
<comment type="similarity">
    <text evidence="2 9">Belongs to the Nudix hydrolase family.</text>
</comment>
<name>A0A2Y8ZLW6_9MICO</name>
<dbReference type="PROSITE" id="PS00893">
    <property type="entry name" value="NUDIX_BOX"/>
    <property type="match status" value="1"/>
</dbReference>
<evidence type="ECO:0000313" key="12">
    <source>
        <dbReference type="EMBL" id="SSA33451.1"/>
    </source>
</evidence>
<feature type="domain" description="Nudix hydrolase" evidence="11">
    <location>
        <begin position="172"/>
        <end position="301"/>
    </location>
</feature>
<evidence type="ECO:0000256" key="9">
    <source>
        <dbReference type="RuleBase" id="RU003476"/>
    </source>
</evidence>
<dbReference type="GO" id="GO:0004146">
    <property type="term" value="F:dihydrofolate reductase activity"/>
    <property type="evidence" value="ECO:0007669"/>
    <property type="project" value="UniProtKB-EC"/>
</dbReference>
<evidence type="ECO:0000256" key="8">
    <source>
        <dbReference type="ARBA" id="ARBA00023002"/>
    </source>
</evidence>
<dbReference type="Gene3D" id="3.40.430.10">
    <property type="entry name" value="Dihydrofolate Reductase, subunit A"/>
    <property type="match status" value="1"/>
</dbReference>
<feature type="domain" description="DHFR" evidence="10">
    <location>
        <begin position="2"/>
        <end position="156"/>
    </location>
</feature>
<evidence type="ECO:0000256" key="7">
    <source>
        <dbReference type="ARBA" id="ARBA00022857"/>
    </source>
</evidence>
<dbReference type="SUPFAM" id="SSF53597">
    <property type="entry name" value="Dihydrofolate reductase-like"/>
    <property type="match status" value="1"/>
</dbReference>
<evidence type="ECO:0000256" key="5">
    <source>
        <dbReference type="ARBA" id="ARBA00022563"/>
    </source>
</evidence>
<protein>
    <recommendedName>
        <fullName evidence="4">dihydrofolate reductase</fullName>
        <ecNumber evidence="4">1.5.1.3</ecNumber>
    </recommendedName>
</protein>
<evidence type="ECO:0000259" key="11">
    <source>
        <dbReference type="PROSITE" id="PS51462"/>
    </source>
</evidence>
<keyword evidence="5" id="KW-0554">One-carbon metabolism</keyword>
<dbReference type="Gene3D" id="3.90.79.10">
    <property type="entry name" value="Nucleoside Triphosphate Pyrophosphohydrolase"/>
    <property type="match status" value="1"/>
</dbReference>
<evidence type="ECO:0000256" key="1">
    <source>
        <dbReference type="ARBA" id="ARBA00004903"/>
    </source>
</evidence>
<evidence type="ECO:0000256" key="4">
    <source>
        <dbReference type="ARBA" id="ARBA00012856"/>
    </source>
</evidence>
<dbReference type="InterPro" id="IPR001796">
    <property type="entry name" value="DHFR_dom"/>
</dbReference>